<dbReference type="InterPro" id="IPR001261">
    <property type="entry name" value="ArgE/DapE_CS"/>
</dbReference>
<dbReference type="FunCoup" id="A0A1Y1U8C2">
    <property type="interactions" value="7"/>
</dbReference>
<keyword evidence="5 7" id="KW-0862">Zinc</keyword>
<evidence type="ECO:0000256" key="3">
    <source>
        <dbReference type="ARBA" id="ARBA00022723"/>
    </source>
</evidence>
<dbReference type="AlphaFoldDB" id="A0A1Y1U8C2"/>
<dbReference type="Proteomes" id="UP000193218">
    <property type="component" value="Unassembled WGS sequence"/>
</dbReference>
<feature type="active site" description="Proton acceptor" evidence="6">
    <location>
        <position position="247"/>
    </location>
</feature>
<dbReference type="InterPro" id="IPR002933">
    <property type="entry name" value="Peptidase_M20"/>
</dbReference>
<dbReference type="InterPro" id="IPR017141">
    <property type="entry name" value="Pept_M20_carboxypep"/>
</dbReference>
<keyword evidence="8" id="KW-1133">Transmembrane helix</keyword>
<sequence length="583" mass="64443">MEKNSSLPRPVHAPARRASRHPTIFLGILLALATTLYFGPTYEAVKSRCHSAISSSHAKDSLDSVKWSQDQLKEYSKCPVQPKPLHPKMTWEMTSEEKERSIKLYSEAVQIPTQSYDDNGEPGEDERWAPFFDFQKWLNTTFPLATQTARIEYINKLGILATFEGSDPSLKPLLLMSHYDVVPAPPSTYDRWTYPPFSGHIDDEFVWGRGAADDKTLLVAQWESITHLLENGFKPRRTLILSHGFDEEEVFARRGQGHIAPFLEERYGNDGLLMVIDEGSGASDDFYGGAFALPAMGEKGYMDIEISVGTAGGHSSVPPTHTGIGIMSQIVLGLEDHPFSEKLTPATPMLQALMCAKDHAPSFPHEYSKLLKKEGPKSYPKLAQTLSSESLFNKAMLGTTTAVDVFHGGVKVNALPELVKAQVNFRIDFTESIQSTKDHVARILKRVAKKNSLQLSAWEGKDGDKDLGGRYIKVELIGKALEPAPRTPSSGGVWELFAGTVKSALPAPDGSERIVTPYHSTGNTDCKMYYNLTKHVYRFMGSSGGKSGNAHTVDERASIASHFQIISWIHAIIQNADAYDGEQ</sequence>
<dbReference type="GO" id="GO:0004181">
    <property type="term" value="F:metallocarboxypeptidase activity"/>
    <property type="evidence" value="ECO:0007669"/>
    <property type="project" value="InterPro"/>
</dbReference>
<keyword evidence="4" id="KW-0378">Hydrolase</keyword>
<keyword evidence="8" id="KW-0472">Membrane</keyword>
<dbReference type="Pfam" id="PF01546">
    <property type="entry name" value="Peptidase_M20"/>
    <property type="match status" value="1"/>
</dbReference>
<proteinExistence type="inferred from homology"/>
<feature type="active site" evidence="6">
    <location>
        <position position="180"/>
    </location>
</feature>
<dbReference type="PROSITE" id="PS00758">
    <property type="entry name" value="ARGE_DAPE_CPG2_1"/>
    <property type="match status" value="1"/>
</dbReference>
<dbReference type="SUPFAM" id="SSF55031">
    <property type="entry name" value="Bacterial exopeptidase dimerisation domain"/>
    <property type="match status" value="1"/>
</dbReference>
<evidence type="ECO:0000256" key="7">
    <source>
        <dbReference type="PIRSR" id="PIRSR037217-2"/>
    </source>
</evidence>
<dbReference type="OrthoDB" id="3064516at2759"/>
<evidence type="ECO:0000256" key="5">
    <source>
        <dbReference type="ARBA" id="ARBA00022833"/>
    </source>
</evidence>
<evidence type="ECO:0000256" key="8">
    <source>
        <dbReference type="SAM" id="Phobius"/>
    </source>
</evidence>
<dbReference type="GO" id="GO:0046872">
    <property type="term" value="F:metal ion binding"/>
    <property type="evidence" value="ECO:0007669"/>
    <property type="project" value="UniProtKB-KW"/>
</dbReference>
<evidence type="ECO:0000256" key="4">
    <source>
        <dbReference type="ARBA" id="ARBA00022801"/>
    </source>
</evidence>
<dbReference type="CDD" id="cd05674">
    <property type="entry name" value="M20_yscS"/>
    <property type="match status" value="1"/>
</dbReference>
<reference evidence="10 11" key="1">
    <citation type="submission" date="2017-03" db="EMBL/GenBank/DDBJ databases">
        <title>Widespread Adenine N6-methylation of Active Genes in Fungi.</title>
        <authorList>
            <consortium name="DOE Joint Genome Institute"/>
            <person name="Mondo S.J."/>
            <person name="Dannebaum R.O."/>
            <person name="Kuo R.C."/>
            <person name="Louie K.B."/>
            <person name="Bewick A.J."/>
            <person name="Labutti K."/>
            <person name="Haridas S."/>
            <person name="Kuo A."/>
            <person name="Salamov A."/>
            <person name="Ahrendt S.R."/>
            <person name="Lau R."/>
            <person name="Bowen B.P."/>
            <person name="Lipzen A."/>
            <person name="Sullivan W."/>
            <person name="Andreopoulos W.B."/>
            <person name="Clum A."/>
            <person name="Lindquist E."/>
            <person name="Daum C."/>
            <person name="Northen T.R."/>
            <person name="Ramamoorthy G."/>
            <person name="Schmitz R.J."/>
            <person name="Gryganskyi A."/>
            <person name="Culley D."/>
            <person name="Magnuson J."/>
            <person name="James T.Y."/>
            <person name="O'Malley M.A."/>
            <person name="Stajich J.E."/>
            <person name="Spatafora J.W."/>
            <person name="Visel A."/>
            <person name="Grigoriev I.V."/>
        </authorList>
    </citation>
    <scope>NUCLEOTIDE SEQUENCE [LARGE SCALE GENOMIC DNA]</scope>
    <source>
        <strain evidence="10 11">NRRL Y-17943</strain>
    </source>
</reference>
<dbReference type="GO" id="GO:0051603">
    <property type="term" value="P:proteolysis involved in protein catabolic process"/>
    <property type="evidence" value="ECO:0007669"/>
    <property type="project" value="TreeGrafter"/>
</dbReference>
<keyword evidence="8" id="KW-0812">Transmembrane</keyword>
<dbReference type="InParanoid" id="A0A1Y1U8C2"/>
<comment type="similarity">
    <text evidence="1">Belongs to the peptidase M20A family.</text>
</comment>
<evidence type="ECO:0000313" key="11">
    <source>
        <dbReference type="Proteomes" id="UP000193218"/>
    </source>
</evidence>
<dbReference type="RefSeq" id="XP_021868093.1">
    <property type="nucleotide sequence ID" value="XM_022017136.1"/>
</dbReference>
<dbReference type="FunFam" id="3.40.630.10:FF:000027">
    <property type="entry name" value="N-fatty-acyl-amino acid synthase/hydrolase PM20D1"/>
    <property type="match status" value="1"/>
</dbReference>
<dbReference type="PANTHER" id="PTHR45962:SF1">
    <property type="entry name" value="N-FATTY-ACYL-AMINO ACID SYNTHASE_HYDROLASE PM20D1"/>
    <property type="match status" value="1"/>
</dbReference>
<comment type="caution">
    <text evidence="10">The sequence shown here is derived from an EMBL/GenBank/DDBJ whole genome shotgun (WGS) entry which is preliminary data.</text>
</comment>
<dbReference type="SUPFAM" id="SSF53187">
    <property type="entry name" value="Zn-dependent exopeptidases"/>
    <property type="match status" value="1"/>
</dbReference>
<dbReference type="Pfam" id="PF07687">
    <property type="entry name" value="M20_dimer"/>
    <property type="match status" value="1"/>
</dbReference>
<feature type="binding site" evidence="7">
    <location>
        <position position="213"/>
    </location>
    <ligand>
        <name>Zn(2+)</name>
        <dbReference type="ChEBI" id="CHEBI:29105"/>
        <label>2</label>
    </ligand>
</feature>
<dbReference type="GO" id="GO:0000328">
    <property type="term" value="C:fungal-type vacuole lumen"/>
    <property type="evidence" value="ECO:0007669"/>
    <property type="project" value="TreeGrafter"/>
</dbReference>
<feature type="binding site" evidence="7">
    <location>
        <position position="248"/>
    </location>
    <ligand>
        <name>Zn(2+)</name>
        <dbReference type="ChEBI" id="CHEBI:29105"/>
        <label>1</label>
    </ligand>
</feature>
<feature type="transmembrane region" description="Helical" evidence="8">
    <location>
        <begin position="21"/>
        <end position="39"/>
    </location>
</feature>
<dbReference type="InterPro" id="IPR036264">
    <property type="entry name" value="Bact_exopeptidase_dim_dom"/>
</dbReference>
<evidence type="ECO:0000256" key="6">
    <source>
        <dbReference type="PIRSR" id="PIRSR037217-1"/>
    </source>
</evidence>
<organism evidence="10 11">
    <name type="scientific">Kockovaella imperatae</name>
    <dbReference type="NCBI Taxonomy" id="4999"/>
    <lineage>
        <taxon>Eukaryota</taxon>
        <taxon>Fungi</taxon>
        <taxon>Dikarya</taxon>
        <taxon>Basidiomycota</taxon>
        <taxon>Agaricomycotina</taxon>
        <taxon>Tremellomycetes</taxon>
        <taxon>Tremellales</taxon>
        <taxon>Cuniculitremaceae</taxon>
        <taxon>Kockovaella</taxon>
    </lineage>
</organism>
<feature type="domain" description="Peptidase M20 dimerisation" evidence="9">
    <location>
        <begin position="297"/>
        <end position="450"/>
    </location>
</feature>
<accession>A0A1Y1U8C2</accession>
<evidence type="ECO:0000259" key="9">
    <source>
        <dbReference type="Pfam" id="PF07687"/>
    </source>
</evidence>
<keyword evidence="10" id="KW-0121">Carboxypeptidase</keyword>
<dbReference type="Gene3D" id="3.30.70.360">
    <property type="match status" value="1"/>
</dbReference>
<dbReference type="EMBL" id="NBSH01000017">
    <property type="protein sequence ID" value="ORX33794.1"/>
    <property type="molecule type" value="Genomic_DNA"/>
</dbReference>
<dbReference type="PIRSF" id="PIRSF037217">
    <property type="entry name" value="Carboxypeptidase_S"/>
    <property type="match status" value="1"/>
</dbReference>
<name>A0A1Y1U8C2_9TREE</name>
<evidence type="ECO:0000313" key="10">
    <source>
        <dbReference type="EMBL" id="ORX33794.1"/>
    </source>
</evidence>
<keyword evidence="11" id="KW-1185">Reference proteome</keyword>
<dbReference type="InterPro" id="IPR047177">
    <property type="entry name" value="Pept_M20A"/>
</dbReference>
<evidence type="ECO:0000256" key="1">
    <source>
        <dbReference type="ARBA" id="ARBA00006247"/>
    </source>
</evidence>
<feature type="binding site" evidence="7">
    <location>
        <position position="178"/>
    </location>
    <ligand>
        <name>Zn(2+)</name>
        <dbReference type="ChEBI" id="CHEBI:29105"/>
        <label>2</label>
    </ligand>
</feature>
<dbReference type="STRING" id="4999.A0A1Y1U8C2"/>
<feature type="binding site" evidence="7">
    <location>
        <position position="277"/>
    </location>
    <ligand>
        <name>Zn(2+)</name>
        <dbReference type="ChEBI" id="CHEBI:29105"/>
        <label>2</label>
    </ligand>
</feature>
<dbReference type="GeneID" id="33558945"/>
<gene>
    <name evidence="10" type="ORF">BD324DRAFT_638609</name>
</gene>
<keyword evidence="3 7" id="KW-0479">Metal-binding</keyword>
<feature type="binding site" evidence="7">
    <location>
        <position position="213"/>
    </location>
    <ligand>
        <name>Zn(2+)</name>
        <dbReference type="ChEBI" id="CHEBI:29105"/>
        <label>1</label>
    </ligand>
</feature>
<dbReference type="PANTHER" id="PTHR45962">
    <property type="entry name" value="N-FATTY-ACYL-AMINO ACID SYNTHASE/HYDROLASE PM20D1"/>
    <property type="match status" value="1"/>
</dbReference>
<dbReference type="InterPro" id="IPR011650">
    <property type="entry name" value="Peptidase_M20_dimer"/>
</dbReference>
<dbReference type="Gene3D" id="3.40.630.10">
    <property type="entry name" value="Zn peptidases"/>
    <property type="match status" value="1"/>
</dbReference>
<evidence type="ECO:0000256" key="2">
    <source>
        <dbReference type="ARBA" id="ARBA00022670"/>
    </source>
</evidence>
<keyword evidence="2" id="KW-0645">Protease</keyword>
<feature type="binding site" evidence="7">
    <location>
        <position position="551"/>
    </location>
    <ligand>
        <name>Zn(2+)</name>
        <dbReference type="ChEBI" id="CHEBI:29105"/>
        <label>1</label>
    </ligand>
</feature>
<protein>
    <submittedName>
        <fullName evidence="10">Carboxypeptidase s</fullName>
    </submittedName>
</protein>